<dbReference type="AlphaFoldDB" id="A0AAD7FLL9"/>
<evidence type="ECO:0000256" key="1">
    <source>
        <dbReference type="ARBA" id="ARBA00003555"/>
    </source>
</evidence>
<evidence type="ECO:0000256" key="2">
    <source>
        <dbReference type="ARBA" id="ARBA00005104"/>
    </source>
</evidence>
<evidence type="ECO:0000256" key="9">
    <source>
        <dbReference type="ARBA" id="ARBA00030073"/>
    </source>
</evidence>
<dbReference type="EC" id="1.1.1.302" evidence="4"/>
<evidence type="ECO:0000256" key="6">
    <source>
        <dbReference type="ARBA" id="ARBA00022619"/>
    </source>
</evidence>
<sequence length="236" mass="25409">MPAPDYLTLLFGRYRETPETRPFVTLDIGAKGGRPIALSGSESMRMTHWMRTMHDGILVGSGTAVGDDPQLNTRHIPAGEPHEAPTPIVLDSGLRMSVGCKLVRNYDMGRGVGKQPWVVGVLPSEEKGAWEDRRKALENVGVKVLVLDGVGLKEMLGVLRKAGIERLMVEGGARVIKSFLDASDVADTLLITTAPVLVGEDGVGWSASGSMKLEVVETRMEGRDNVVAFFARSSAV</sequence>
<comment type="pathway">
    <text evidence="2">Cofactor biosynthesis; riboflavin biosynthesis.</text>
</comment>
<evidence type="ECO:0000259" key="13">
    <source>
        <dbReference type="Pfam" id="PF01872"/>
    </source>
</evidence>
<comment type="similarity">
    <text evidence="3">Belongs to the HTP reductase family.</text>
</comment>
<comment type="catalytic activity">
    <reaction evidence="12">
        <text>2,5-diamino-6-(1-D-ribitylamino)pyrimidin-4(3H)-one 5'-phosphate + NADP(+) = 2,5-diamino-6-(1-D-ribosylamino)pyrimidin-4(3H)-one 5'-phosphate + NADPH + H(+)</text>
        <dbReference type="Rhea" id="RHEA:27278"/>
        <dbReference type="ChEBI" id="CHEBI:15378"/>
        <dbReference type="ChEBI" id="CHEBI:57783"/>
        <dbReference type="ChEBI" id="CHEBI:58349"/>
        <dbReference type="ChEBI" id="CHEBI:58890"/>
        <dbReference type="ChEBI" id="CHEBI:59545"/>
        <dbReference type="EC" id="1.1.1.302"/>
    </reaction>
</comment>
<evidence type="ECO:0000256" key="10">
    <source>
        <dbReference type="ARBA" id="ARBA00031630"/>
    </source>
</evidence>
<reference evidence="14" key="1">
    <citation type="submission" date="2023-03" db="EMBL/GenBank/DDBJ databases">
        <title>Massive genome expansion in bonnet fungi (Mycena s.s.) driven by repeated elements and novel gene families across ecological guilds.</title>
        <authorList>
            <consortium name="Lawrence Berkeley National Laboratory"/>
            <person name="Harder C.B."/>
            <person name="Miyauchi S."/>
            <person name="Viragh M."/>
            <person name="Kuo A."/>
            <person name="Thoen E."/>
            <person name="Andreopoulos B."/>
            <person name="Lu D."/>
            <person name="Skrede I."/>
            <person name="Drula E."/>
            <person name="Henrissat B."/>
            <person name="Morin E."/>
            <person name="Kohler A."/>
            <person name="Barry K."/>
            <person name="LaButti K."/>
            <person name="Morin E."/>
            <person name="Salamov A."/>
            <person name="Lipzen A."/>
            <person name="Mereny Z."/>
            <person name="Hegedus B."/>
            <person name="Baldrian P."/>
            <person name="Stursova M."/>
            <person name="Weitz H."/>
            <person name="Taylor A."/>
            <person name="Grigoriev I.V."/>
            <person name="Nagy L.G."/>
            <person name="Martin F."/>
            <person name="Kauserud H."/>
        </authorList>
    </citation>
    <scope>NUCLEOTIDE SEQUENCE</scope>
    <source>
        <strain evidence="14">9284</strain>
    </source>
</reference>
<dbReference type="SUPFAM" id="SSF53597">
    <property type="entry name" value="Dihydrofolate reductase-like"/>
    <property type="match status" value="1"/>
</dbReference>
<proteinExistence type="inferred from homology"/>
<dbReference type="InterPro" id="IPR050765">
    <property type="entry name" value="Riboflavin_Biosynth_HTPR"/>
</dbReference>
<dbReference type="EMBL" id="JARKIF010000009">
    <property type="protein sequence ID" value="KAJ7631254.1"/>
    <property type="molecule type" value="Genomic_DNA"/>
</dbReference>
<dbReference type="Pfam" id="PF01872">
    <property type="entry name" value="RibD_C"/>
    <property type="match status" value="1"/>
</dbReference>
<dbReference type="InterPro" id="IPR002734">
    <property type="entry name" value="RibDG_C"/>
</dbReference>
<evidence type="ECO:0000256" key="12">
    <source>
        <dbReference type="ARBA" id="ARBA00049020"/>
    </source>
</evidence>
<comment type="caution">
    <text evidence="14">The sequence shown here is derived from an EMBL/GenBank/DDBJ whole genome shotgun (WGS) entry which is preliminary data.</text>
</comment>
<dbReference type="PANTHER" id="PTHR38011">
    <property type="entry name" value="DIHYDROFOLATE REDUCTASE FAMILY PROTEIN (AFU_ORTHOLOGUE AFUA_8G06820)"/>
    <property type="match status" value="1"/>
</dbReference>
<evidence type="ECO:0000256" key="5">
    <source>
        <dbReference type="ARBA" id="ARBA00015035"/>
    </source>
</evidence>
<evidence type="ECO:0000256" key="11">
    <source>
        <dbReference type="ARBA" id="ARBA00047550"/>
    </source>
</evidence>
<dbReference type="InterPro" id="IPR024072">
    <property type="entry name" value="DHFR-like_dom_sf"/>
</dbReference>
<accession>A0AAD7FLL9</accession>
<gene>
    <name evidence="14" type="ORF">FB45DRAFT_917983</name>
</gene>
<organism evidence="14 15">
    <name type="scientific">Roridomyces roridus</name>
    <dbReference type="NCBI Taxonomy" id="1738132"/>
    <lineage>
        <taxon>Eukaryota</taxon>
        <taxon>Fungi</taxon>
        <taxon>Dikarya</taxon>
        <taxon>Basidiomycota</taxon>
        <taxon>Agaricomycotina</taxon>
        <taxon>Agaricomycetes</taxon>
        <taxon>Agaricomycetidae</taxon>
        <taxon>Agaricales</taxon>
        <taxon>Marasmiineae</taxon>
        <taxon>Mycenaceae</taxon>
        <taxon>Roridomyces</taxon>
    </lineage>
</organism>
<comment type="catalytic activity">
    <reaction evidence="11">
        <text>2,5-diamino-6-(1-D-ribitylamino)pyrimidin-4(3H)-one 5'-phosphate + NAD(+) = 2,5-diamino-6-(1-D-ribosylamino)pyrimidin-4(3H)-one 5'-phosphate + NADH + H(+)</text>
        <dbReference type="Rhea" id="RHEA:27274"/>
        <dbReference type="ChEBI" id="CHEBI:15378"/>
        <dbReference type="ChEBI" id="CHEBI:57540"/>
        <dbReference type="ChEBI" id="CHEBI:57945"/>
        <dbReference type="ChEBI" id="CHEBI:58890"/>
        <dbReference type="ChEBI" id="CHEBI:59545"/>
        <dbReference type="EC" id="1.1.1.302"/>
    </reaction>
</comment>
<name>A0AAD7FLL9_9AGAR</name>
<dbReference type="PANTHER" id="PTHR38011:SF7">
    <property type="entry name" value="2,5-DIAMINO-6-RIBOSYLAMINO-4(3H)-PYRIMIDINONE 5'-PHOSPHATE REDUCTASE"/>
    <property type="match status" value="1"/>
</dbReference>
<evidence type="ECO:0000256" key="8">
    <source>
        <dbReference type="ARBA" id="ARBA00023002"/>
    </source>
</evidence>
<keyword evidence="8" id="KW-0560">Oxidoreductase</keyword>
<dbReference type="Proteomes" id="UP001221142">
    <property type="component" value="Unassembled WGS sequence"/>
</dbReference>
<protein>
    <recommendedName>
        <fullName evidence="5">2,5-diamino-6-ribosylamino-4(3H)-pyrimidinone 5'-phosphate reductase</fullName>
        <ecNumber evidence="4">1.1.1.302</ecNumber>
    </recommendedName>
    <alternativeName>
        <fullName evidence="10">2,5-diamino-6-(5-phospho-D-ribosylamino)pyrimidin-4(3H)-one reductase</fullName>
    </alternativeName>
    <alternativeName>
        <fullName evidence="9">2,5-diamino-6-ribitylamino-4(3H)-pyrimidinone 5'-phosphate synthase</fullName>
    </alternativeName>
</protein>
<evidence type="ECO:0000313" key="14">
    <source>
        <dbReference type="EMBL" id="KAJ7631254.1"/>
    </source>
</evidence>
<evidence type="ECO:0000313" key="15">
    <source>
        <dbReference type="Proteomes" id="UP001221142"/>
    </source>
</evidence>
<dbReference type="GO" id="GO:0008703">
    <property type="term" value="F:5-amino-6-(5-phosphoribosylamino)uracil reductase activity"/>
    <property type="evidence" value="ECO:0007669"/>
    <property type="project" value="InterPro"/>
</dbReference>
<keyword evidence="6" id="KW-0686">Riboflavin biosynthesis</keyword>
<evidence type="ECO:0000256" key="3">
    <source>
        <dbReference type="ARBA" id="ARBA00009723"/>
    </source>
</evidence>
<dbReference type="GO" id="GO:0009231">
    <property type="term" value="P:riboflavin biosynthetic process"/>
    <property type="evidence" value="ECO:0007669"/>
    <property type="project" value="UniProtKB-KW"/>
</dbReference>
<comment type="function">
    <text evidence="1">Catalyzes an early step in riboflavin biosynthesis, the NADPH-dependent reduction of the ribose side chain of 2,5-diamino-6-ribosylamino-4(3H)-pyrimidinone 5'-phosphate, yielding 2,5-diamino-6-ribitylamino-4(3H)-pyrimidinone 5'-phosphate.</text>
</comment>
<keyword evidence="7" id="KW-0521">NADP</keyword>
<keyword evidence="15" id="KW-1185">Reference proteome</keyword>
<dbReference type="Gene3D" id="3.40.430.10">
    <property type="entry name" value="Dihydrofolate Reductase, subunit A"/>
    <property type="match status" value="1"/>
</dbReference>
<feature type="domain" description="Bacterial bifunctional deaminase-reductase C-terminal" evidence="13">
    <location>
        <begin position="30"/>
        <end position="219"/>
    </location>
</feature>
<evidence type="ECO:0000256" key="4">
    <source>
        <dbReference type="ARBA" id="ARBA00012851"/>
    </source>
</evidence>
<evidence type="ECO:0000256" key="7">
    <source>
        <dbReference type="ARBA" id="ARBA00022857"/>
    </source>
</evidence>